<evidence type="ECO:0000313" key="3">
    <source>
        <dbReference type="Proteomes" id="UP001301350"/>
    </source>
</evidence>
<feature type="compositionally biased region" description="Low complexity" evidence="1">
    <location>
        <begin position="121"/>
        <end position="130"/>
    </location>
</feature>
<reference evidence="2 3" key="1">
    <citation type="submission" date="2022-07" db="EMBL/GenBank/DDBJ databases">
        <title>Genome-wide signatures of adaptation to extreme environments.</title>
        <authorList>
            <person name="Cho C.H."/>
            <person name="Yoon H.S."/>
        </authorList>
    </citation>
    <scope>NUCLEOTIDE SEQUENCE [LARGE SCALE GENOMIC DNA]</scope>
    <source>
        <strain evidence="2 3">DBV 063 E5</strain>
    </source>
</reference>
<dbReference type="AlphaFoldDB" id="A0AAV9IXV3"/>
<keyword evidence="3" id="KW-1185">Reference proteome</keyword>
<proteinExistence type="predicted"/>
<feature type="region of interest" description="Disordered" evidence="1">
    <location>
        <begin position="96"/>
        <end position="137"/>
    </location>
</feature>
<evidence type="ECO:0000256" key="1">
    <source>
        <dbReference type="SAM" id="MobiDB-lite"/>
    </source>
</evidence>
<name>A0AAV9IXV3_CYACA</name>
<dbReference type="Proteomes" id="UP001301350">
    <property type="component" value="Unassembled WGS sequence"/>
</dbReference>
<sequence length="148" mass="16305">MQQNRPGYYDDDTKRGLDLLRDDFLNRLPSRFGVGPQEEADLQVAPPQPGEPGYKPPARAQVPVSQTGLSAFRDSPRYVGRAGGAFAVETAAEETLARSRRATESGMPSPRTEQMGADYGQLPPYLQPLPEDTPDSNWVNVINGKRVY</sequence>
<organism evidence="2 3">
    <name type="scientific">Cyanidium caldarium</name>
    <name type="common">Red alga</name>
    <dbReference type="NCBI Taxonomy" id="2771"/>
    <lineage>
        <taxon>Eukaryota</taxon>
        <taxon>Rhodophyta</taxon>
        <taxon>Bangiophyceae</taxon>
        <taxon>Cyanidiales</taxon>
        <taxon>Cyanidiaceae</taxon>
        <taxon>Cyanidium</taxon>
    </lineage>
</organism>
<comment type="caution">
    <text evidence="2">The sequence shown here is derived from an EMBL/GenBank/DDBJ whole genome shotgun (WGS) entry which is preliminary data.</text>
</comment>
<feature type="region of interest" description="Disordered" evidence="1">
    <location>
        <begin position="30"/>
        <end position="63"/>
    </location>
</feature>
<accession>A0AAV9IXV3</accession>
<gene>
    <name evidence="2" type="ORF">CDCA_CDCA11G3114</name>
</gene>
<protein>
    <submittedName>
        <fullName evidence="2">Uncharacterized protein</fullName>
    </submittedName>
</protein>
<evidence type="ECO:0000313" key="2">
    <source>
        <dbReference type="EMBL" id="KAK4537089.1"/>
    </source>
</evidence>
<dbReference type="EMBL" id="JANCYW010000011">
    <property type="protein sequence ID" value="KAK4537089.1"/>
    <property type="molecule type" value="Genomic_DNA"/>
</dbReference>